<dbReference type="InterPro" id="IPR000086">
    <property type="entry name" value="NUDIX_hydrolase_dom"/>
</dbReference>
<evidence type="ECO:0000256" key="1">
    <source>
        <dbReference type="ARBA" id="ARBA00001946"/>
    </source>
</evidence>
<evidence type="ECO:0000256" key="2">
    <source>
        <dbReference type="ARBA" id="ARBA00022801"/>
    </source>
</evidence>
<dbReference type="InterPro" id="IPR015797">
    <property type="entry name" value="NUDIX_hydrolase-like_dom_sf"/>
</dbReference>
<dbReference type="STRING" id="187304.B0E33_23195"/>
<evidence type="ECO:0000259" key="3">
    <source>
        <dbReference type="PROSITE" id="PS51462"/>
    </source>
</evidence>
<keyword evidence="5" id="KW-1185">Reference proteome</keyword>
<organism evidence="4 5">
    <name type="scientific">Roseibium aggregatum</name>
    <dbReference type="NCBI Taxonomy" id="187304"/>
    <lineage>
        <taxon>Bacteria</taxon>
        <taxon>Pseudomonadati</taxon>
        <taxon>Pseudomonadota</taxon>
        <taxon>Alphaproteobacteria</taxon>
        <taxon>Hyphomicrobiales</taxon>
        <taxon>Stappiaceae</taxon>
        <taxon>Roseibium</taxon>
    </lineage>
</organism>
<accession>A0A0M6Y126</accession>
<dbReference type="OrthoDB" id="7376250at2"/>
<dbReference type="Proteomes" id="UP000048926">
    <property type="component" value="Unassembled WGS sequence"/>
</dbReference>
<protein>
    <recommendedName>
        <fullName evidence="3">Nudix hydrolase domain-containing protein</fullName>
    </recommendedName>
</protein>
<keyword evidence="2" id="KW-0378">Hydrolase</keyword>
<feature type="domain" description="Nudix hydrolase" evidence="3">
    <location>
        <begin position="3"/>
        <end position="151"/>
    </location>
</feature>
<proteinExistence type="predicted"/>
<reference evidence="5" key="1">
    <citation type="submission" date="2015-07" db="EMBL/GenBank/DDBJ databases">
        <authorList>
            <person name="Rodrigo-Torres Lidia"/>
            <person name="Arahal R.David."/>
        </authorList>
    </citation>
    <scope>NUCLEOTIDE SEQUENCE [LARGE SCALE GENOMIC DNA]</scope>
    <source>
        <strain evidence="5">CECT 4801</strain>
    </source>
</reference>
<dbReference type="Gene3D" id="3.90.79.10">
    <property type="entry name" value="Nucleoside Triphosphate Pyrophosphohydrolase"/>
    <property type="match status" value="1"/>
</dbReference>
<dbReference type="InterPro" id="IPR020084">
    <property type="entry name" value="NUDIX_hydrolase_CS"/>
</dbReference>
<dbReference type="PROSITE" id="PS00893">
    <property type="entry name" value="NUDIX_BOX"/>
    <property type="match status" value="1"/>
</dbReference>
<dbReference type="Pfam" id="PF00293">
    <property type="entry name" value="NUDIX"/>
    <property type="match status" value="1"/>
</dbReference>
<dbReference type="EMBL" id="CXST01000001">
    <property type="protein sequence ID" value="CTQ42966.1"/>
    <property type="molecule type" value="Genomic_DNA"/>
</dbReference>
<comment type="cofactor">
    <cofactor evidence="1">
        <name>Mg(2+)</name>
        <dbReference type="ChEBI" id="CHEBI:18420"/>
    </cofactor>
</comment>
<name>A0A0M6Y126_9HYPH</name>
<gene>
    <name evidence="4" type="ORF">LAL4801_01403</name>
</gene>
<dbReference type="GO" id="GO:0016787">
    <property type="term" value="F:hydrolase activity"/>
    <property type="evidence" value="ECO:0007669"/>
    <property type="project" value="UniProtKB-KW"/>
</dbReference>
<dbReference type="CDD" id="cd04688">
    <property type="entry name" value="NUDIX_Hydrolase"/>
    <property type="match status" value="1"/>
</dbReference>
<dbReference type="AlphaFoldDB" id="A0A0M6Y126"/>
<dbReference type="RefSeq" id="WP_031269247.1">
    <property type="nucleotide sequence ID" value="NZ_CP045617.1"/>
</dbReference>
<evidence type="ECO:0000313" key="4">
    <source>
        <dbReference type="EMBL" id="CTQ42966.1"/>
    </source>
</evidence>
<sequence length="160" mass="18044">MTIWRPANTIAVKALALIWQDDALLLSDVRNDTGRITGMRPLGGTVEFGEPWRDTLQREFLEELGARITLLDEYIVMENIYDHHGVAGHEIVFLCHAHFTDNSYYRTDTIVYEVNDDTVGTARWITLDELAAKGLELYPSGLKDKLPGQAGKPVPGRRFS</sequence>
<dbReference type="PROSITE" id="PS51462">
    <property type="entry name" value="NUDIX"/>
    <property type="match status" value="1"/>
</dbReference>
<evidence type="ECO:0000313" key="5">
    <source>
        <dbReference type="Proteomes" id="UP000048926"/>
    </source>
</evidence>
<dbReference type="SUPFAM" id="SSF55811">
    <property type="entry name" value="Nudix"/>
    <property type="match status" value="1"/>
</dbReference>